<organism evidence="2 3">
    <name type="scientific">Dongia rigui</name>
    <dbReference type="NCBI Taxonomy" id="940149"/>
    <lineage>
        <taxon>Bacteria</taxon>
        <taxon>Pseudomonadati</taxon>
        <taxon>Pseudomonadota</taxon>
        <taxon>Alphaproteobacteria</taxon>
        <taxon>Rhodospirillales</taxon>
        <taxon>Dongiaceae</taxon>
        <taxon>Dongia</taxon>
    </lineage>
</organism>
<gene>
    <name evidence="2" type="ORF">SMD31_04400</name>
</gene>
<feature type="signal peptide" evidence="1">
    <location>
        <begin position="1"/>
        <end position="23"/>
    </location>
</feature>
<protein>
    <submittedName>
        <fullName evidence="2">Uncharacterized protein</fullName>
    </submittedName>
</protein>
<sequence>MRHHLATTLAVLSLPFAASLAEAKGPVPEGTKATIHITMSVKEKTKSEWSSTAIDRVLKAQCLMVAGPAMNVGMAGPTAQQQAAIAQSQVNAQAFQQNYADETMMQNAQAIFDKCGEDEACVTAEVMKMSQTPEAQAMAGKQAQAKKDMAGLTPDLGPLRYQSWSAQSCSGEMRVNDTYVTSDPGGEGGDGAYTDTTTVKGTSPIDPQALTLIAETDTVGNTTTYQLGTAVQGTFQGQSSMKGAVPAKVSLLASTALPPQIGPLKGVLGKQSTTVSGDSGSIKLSFQGK</sequence>
<reference evidence="2 3" key="1">
    <citation type="journal article" date="2013" name="Antonie Van Leeuwenhoek">
        <title>Dongia rigui sp. nov., isolated from freshwater of a large wetland in Korea.</title>
        <authorList>
            <person name="Baik K.S."/>
            <person name="Hwang Y.M."/>
            <person name="Choi J.S."/>
            <person name="Kwon J."/>
            <person name="Seong C.N."/>
        </authorList>
    </citation>
    <scope>NUCLEOTIDE SEQUENCE [LARGE SCALE GENOMIC DNA]</scope>
    <source>
        <strain evidence="2 3">04SU4-P</strain>
    </source>
</reference>
<accession>A0ABU5DWQ7</accession>
<comment type="caution">
    <text evidence="2">The sequence shown here is derived from an EMBL/GenBank/DDBJ whole genome shotgun (WGS) entry which is preliminary data.</text>
</comment>
<feature type="chain" id="PRO_5046905370" evidence="1">
    <location>
        <begin position="24"/>
        <end position="289"/>
    </location>
</feature>
<name>A0ABU5DWQ7_9PROT</name>
<dbReference type="RefSeq" id="WP_320499509.1">
    <property type="nucleotide sequence ID" value="NZ_JAXCLX010000001.1"/>
</dbReference>
<keyword evidence="3" id="KW-1185">Reference proteome</keyword>
<evidence type="ECO:0000313" key="3">
    <source>
        <dbReference type="Proteomes" id="UP001271769"/>
    </source>
</evidence>
<dbReference type="EMBL" id="JAXCLX010000001">
    <property type="protein sequence ID" value="MDY0871143.1"/>
    <property type="molecule type" value="Genomic_DNA"/>
</dbReference>
<proteinExistence type="predicted"/>
<keyword evidence="1" id="KW-0732">Signal</keyword>
<dbReference type="Proteomes" id="UP001271769">
    <property type="component" value="Unassembled WGS sequence"/>
</dbReference>
<evidence type="ECO:0000256" key="1">
    <source>
        <dbReference type="SAM" id="SignalP"/>
    </source>
</evidence>
<evidence type="ECO:0000313" key="2">
    <source>
        <dbReference type="EMBL" id="MDY0871143.1"/>
    </source>
</evidence>